<reference evidence="2 3" key="1">
    <citation type="journal article" date="2016" name="Genome Announc.">
        <title>Draft Genome Sequences of Five Rapidly Growing Mycobacterium Species, M. thermoresistibile, M. fortuitum subsp. acetamidolyticum, M. canariasense, M. brisbanense, and M. novocastrense.</title>
        <authorList>
            <person name="Katahira K."/>
            <person name="Ogura Y."/>
            <person name="Gotoh Y."/>
            <person name="Hayashi T."/>
        </authorList>
    </citation>
    <scope>NUCLEOTIDE SEQUENCE [LARGE SCALE GENOMIC DNA]</scope>
    <source>
        <strain evidence="2 3">JCM6362</strain>
    </source>
</reference>
<feature type="transmembrane region" description="Helical" evidence="1">
    <location>
        <begin position="32"/>
        <end position="50"/>
    </location>
</feature>
<evidence type="ECO:0000256" key="1">
    <source>
        <dbReference type="SAM" id="Phobius"/>
    </source>
</evidence>
<sequence length="84" mass="8488">MLTAAMLVGTAVGMIGAVAATLLVTATIRPDIVIALVVGVPSALGMLMIISSTQRWMTALGAFILAIAPGWLGVLVLIEVVNSA</sequence>
<dbReference type="EMBL" id="BCTB01000018">
    <property type="protein sequence ID" value="GAT15697.1"/>
    <property type="molecule type" value="Genomic_DNA"/>
</dbReference>
<dbReference type="InterPro" id="IPR031614">
    <property type="entry name" value="Holin_9"/>
</dbReference>
<gene>
    <name evidence="2" type="ORF">RMCT_2667</name>
</gene>
<accession>A0A100XFH0</accession>
<keyword evidence="1" id="KW-0812">Transmembrane</keyword>
<name>A0A100XFH0_MYCTH</name>
<keyword evidence="1" id="KW-1133">Transmembrane helix</keyword>
<dbReference type="Proteomes" id="UP000069654">
    <property type="component" value="Unassembled WGS sequence"/>
</dbReference>
<protein>
    <submittedName>
        <fullName evidence="2">Hydrophobic protein</fullName>
    </submittedName>
</protein>
<keyword evidence="1" id="KW-0472">Membrane</keyword>
<organism evidence="2 3">
    <name type="scientific">Mycolicibacterium thermoresistibile</name>
    <name type="common">Mycobacterium thermoresistibile</name>
    <dbReference type="NCBI Taxonomy" id="1797"/>
    <lineage>
        <taxon>Bacteria</taxon>
        <taxon>Bacillati</taxon>
        <taxon>Actinomycetota</taxon>
        <taxon>Actinomycetes</taxon>
        <taxon>Mycobacteriales</taxon>
        <taxon>Mycobacteriaceae</taxon>
        <taxon>Mycolicibacterium</taxon>
    </lineage>
</organism>
<dbReference type="AlphaFoldDB" id="A0A100XFH0"/>
<dbReference type="STRING" id="1797.RMCT_2667"/>
<feature type="transmembrane region" description="Helical" evidence="1">
    <location>
        <begin position="6"/>
        <end position="25"/>
    </location>
</feature>
<evidence type="ECO:0000313" key="3">
    <source>
        <dbReference type="Proteomes" id="UP000069654"/>
    </source>
</evidence>
<dbReference type="Pfam" id="PF16936">
    <property type="entry name" value="Holin_9"/>
    <property type="match status" value="1"/>
</dbReference>
<proteinExistence type="predicted"/>
<reference evidence="3" key="2">
    <citation type="submission" date="2016-02" db="EMBL/GenBank/DDBJ databases">
        <title>Draft genome sequence of five rapidly growing Mycobacterium species.</title>
        <authorList>
            <person name="Katahira K."/>
            <person name="Gotou Y."/>
            <person name="Iida K."/>
            <person name="Ogura Y."/>
            <person name="Hayashi T."/>
        </authorList>
    </citation>
    <scope>NUCLEOTIDE SEQUENCE [LARGE SCALE GENOMIC DNA]</scope>
    <source>
        <strain evidence="3">JCM6362</strain>
    </source>
</reference>
<feature type="transmembrane region" description="Helical" evidence="1">
    <location>
        <begin position="56"/>
        <end position="78"/>
    </location>
</feature>
<comment type="caution">
    <text evidence="2">The sequence shown here is derived from an EMBL/GenBank/DDBJ whole genome shotgun (WGS) entry which is preliminary data.</text>
</comment>
<evidence type="ECO:0000313" key="2">
    <source>
        <dbReference type="EMBL" id="GAT15697.1"/>
    </source>
</evidence>